<gene>
    <name evidence="1" type="ORF">BST25_12715</name>
</gene>
<proteinExistence type="predicted"/>
<dbReference type="Proteomes" id="UP000192566">
    <property type="component" value="Unassembled WGS sequence"/>
</dbReference>
<dbReference type="STRING" id="53376.BST25_12715"/>
<name>A0A1X0DLB0_MYCHE</name>
<evidence type="ECO:0000313" key="2">
    <source>
        <dbReference type="Proteomes" id="UP000192566"/>
    </source>
</evidence>
<organism evidence="1 2">
    <name type="scientific">Mycobacterium heidelbergense</name>
    <dbReference type="NCBI Taxonomy" id="53376"/>
    <lineage>
        <taxon>Bacteria</taxon>
        <taxon>Bacillati</taxon>
        <taxon>Actinomycetota</taxon>
        <taxon>Actinomycetes</taxon>
        <taxon>Mycobacteriales</taxon>
        <taxon>Mycobacteriaceae</taxon>
        <taxon>Mycobacterium</taxon>
        <taxon>Mycobacterium simiae complex</taxon>
    </lineage>
</organism>
<dbReference type="AlphaFoldDB" id="A0A1X0DLB0"/>
<accession>A0A1X0DLB0</accession>
<protein>
    <submittedName>
        <fullName evidence="1">Uncharacterized protein</fullName>
    </submittedName>
</protein>
<evidence type="ECO:0000313" key="1">
    <source>
        <dbReference type="EMBL" id="ORA73193.1"/>
    </source>
</evidence>
<sequence length="68" mass="7089">MENDDIAAHSLWLALILLTGMVAAVLAAAVFWLVKAGPAAVFTAGDTTFLGVSSLGTAIRRFLTGIRD</sequence>
<keyword evidence="2" id="KW-1185">Reference proteome</keyword>
<comment type="caution">
    <text evidence="1">The sequence shown here is derived from an EMBL/GenBank/DDBJ whole genome shotgun (WGS) entry which is preliminary data.</text>
</comment>
<dbReference type="RefSeq" id="WP_083074399.1">
    <property type="nucleotide sequence ID" value="NZ_AP022615.1"/>
</dbReference>
<dbReference type="EMBL" id="MVHR01000016">
    <property type="protein sequence ID" value="ORA73193.1"/>
    <property type="molecule type" value="Genomic_DNA"/>
</dbReference>
<reference evidence="1 2" key="1">
    <citation type="submission" date="2017-02" db="EMBL/GenBank/DDBJ databases">
        <title>The new phylogeny of genus Mycobacterium.</title>
        <authorList>
            <person name="Tortoli E."/>
            <person name="Trovato A."/>
            <person name="Cirillo D.M."/>
        </authorList>
    </citation>
    <scope>NUCLEOTIDE SEQUENCE [LARGE SCALE GENOMIC DNA]</scope>
    <source>
        <strain evidence="1 2">DSM 44471</strain>
    </source>
</reference>